<evidence type="ECO:0000313" key="1">
    <source>
        <dbReference type="EMBL" id="AAP88380.1"/>
    </source>
</evidence>
<reference evidence="1" key="1">
    <citation type="journal article" date="2003" name="Appl. Environ. Microbiol.">
        <title>Diversity of Bacillus thuringiensis strains from Latin America with insecticidal activity against different mosquito species.</title>
        <authorList>
            <person name="Ibarra J.E."/>
            <person name="del Rincon M.C."/>
            <person name="Orduz S."/>
            <person name="Noriega D."/>
            <person name="Benintende G."/>
            <person name="Monnerat R."/>
            <person name="Regis L."/>
            <person name="de Oliveira C.M."/>
            <person name="Lanz H."/>
            <person name="Rodriguez M.H."/>
            <person name="Sanchez J."/>
            <person name="Pena G."/>
            <person name="Bravo A."/>
        </authorList>
    </citation>
    <scope>NUCLEOTIDE SEQUENCE</scope>
</reference>
<proteinExistence type="predicted"/>
<dbReference type="EMBL" id="AY326510">
    <property type="protein sequence ID" value="AAP88380.1"/>
    <property type="molecule type" value="Genomic_DNA"/>
</dbReference>
<sequence>NGRLGRFSSTYRIELEMTKVEQEITYNNNRDHSNTIDAANTGNEIVTASIPITADPFFKTAVIIWRYFSQGFKYGWNIIVDDRVIFNSRVAGGIPSIEFDGYYIPSVSNCPRNAPVSFSQNIYTLPYYRLEFQAPTT</sequence>
<name>Q7WYG7_BACTU</name>
<accession>Q7WYG7</accession>
<reference evidence="1" key="2">
    <citation type="submission" date="2003-06" db="EMBL/GenBank/DDBJ databases">
        <title>Novel insecticidal protein from Bacillus thuringiensis.</title>
        <authorList>
            <person name="Bravo A."/>
        </authorList>
    </citation>
    <scope>NUCLEOTIDE SEQUENCE</scope>
</reference>
<dbReference type="AlphaFoldDB" id="Q7WYG7"/>
<feature type="non-terminal residue" evidence="1">
    <location>
        <position position="137"/>
    </location>
</feature>
<feature type="non-terminal residue" evidence="1">
    <location>
        <position position="1"/>
    </location>
</feature>
<protein>
    <submittedName>
        <fullName evidence="1">Cry11B-like</fullName>
    </submittedName>
</protein>
<organism evidence="1">
    <name type="scientific">Bacillus thuringiensis</name>
    <dbReference type="NCBI Taxonomy" id="1428"/>
    <lineage>
        <taxon>Bacteria</taxon>
        <taxon>Bacillati</taxon>
        <taxon>Bacillota</taxon>
        <taxon>Bacilli</taxon>
        <taxon>Bacillales</taxon>
        <taxon>Bacillaceae</taxon>
        <taxon>Bacillus</taxon>
        <taxon>Bacillus cereus group</taxon>
    </lineage>
</organism>